<organism evidence="11 12">
    <name type="scientific">Micromonospora mirobrigensis</name>
    <dbReference type="NCBI Taxonomy" id="262898"/>
    <lineage>
        <taxon>Bacteria</taxon>
        <taxon>Bacillati</taxon>
        <taxon>Actinomycetota</taxon>
        <taxon>Actinomycetes</taxon>
        <taxon>Micromonosporales</taxon>
        <taxon>Micromonosporaceae</taxon>
        <taxon>Micromonospora</taxon>
    </lineage>
</organism>
<dbReference type="InterPro" id="IPR011712">
    <property type="entry name" value="Sig_transdc_His_kin_sub3_dim/P"/>
</dbReference>
<feature type="domain" description="Signal transduction histidine kinase subgroup 3 dimerisation and phosphoacceptor" evidence="10">
    <location>
        <begin position="184"/>
        <end position="250"/>
    </location>
</feature>
<dbReference type="PANTHER" id="PTHR24421">
    <property type="entry name" value="NITRATE/NITRITE SENSOR PROTEIN NARX-RELATED"/>
    <property type="match status" value="1"/>
</dbReference>
<dbReference type="GO" id="GO:0005524">
    <property type="term" value="F:ATP binding"/>
    <property type="evidence" value="ECO:0007669"/>
    <property type="project" value="UniProtKB-KW"/>
</dbReference>
<dbReference type="OrthoDB" id="144293at2"/>
<dbReference type="PANTHER" id="PTHR24421:SF10">
    <property type="entry name" value="NITRATE_NITRITE SENSOR PROTEIN NARQ"/>
    <property type="match status" value="1"/>
</dbReference>
<dbReference type="STRING" id="262898.GA0070564_11311"/>
<comment type="catalytic activity">
    <reaction evidence="1">
        <text>ATP + protein L-histidine = ADP + protein N-phospho-L-histidine.</text>
        <dbReference type="EC" id="2.7.13.3"/>
    </reaction>
</comment>
<feature type="transmembrane region" description="Helical" evidence="9">
    <location>
        <begin position="134"/>
        <end position="152"/>
    </location>
</feature>
<keyword evidence="6 11" id="KW-0418">Kinase</keyword>
<dbReference type="Gene3D" id="3.30.565.10">
    <property type="entry name" value="Histidine kinase-like ATPase, C-terminal domain"/>
    <property type="match status" value="1"/>
</dbReference>
<protein>
    <recommendedName>
        <fullName evidence="2">histidine kinase</fullName>
        <ecNumber evidence="2">2.7.13.3</ecNumber>
    </recommendedName>
</protein>
<sequence length="381" mass="38811">MPTMSDRATGARRARAVVGLLLLTWGIAQARPHPGLTGPGLVITVGLVLGGAAWLVMTLHPGGRRLRVVGALACGAAGIAMLAAGGRGLPVIYPAAACYVAGRILPVSSAAVLSAPLAAGVAVAALVAGDGPGGALSGAASLLVGLLLGIVSRQRDRQETQTRLLAVETARAQEEHARAATLAERARLAREIHDVLAHSLSALSVQLETAAALLDRGRTATAAEVVDRAGRLAREGLAETRRAVTALRGDPLPLPELITALTDGYRTDLAAPARLTVTGEPRPLSAETGLALYRSAQEGLTNVRRHAAGSPVEVELAYRPTDVRLTVTDAGPQDGSRTPPGAGMAPGYGLTGLRERAELAGGTVTAGPDGAGWRLDVTMPG</sequence>
<evidence type="ECO:0000259" key="10">
    <source>
        <dbReference type="Pfam" id="PF07730"/>
    </source>
</evidence>
<evidence type="ECO:0000256" key="9">
    <source>
        <dbReference type="SAM" id="Phobius"/>
    </source>
</evidence>
<evidence type="ECO:0000256" key="6">
    <source>
        <dbReference type="ARBA" id="ARBA00022777"/>
    </source>
</evidence>
<dbReference type="EMBL" id="FMCX01000013">
    <property type="protein sequence ID" value="SCF46144.1"/>
    <property type="molecule type" value="Genomic_DNA"/>
</dbReference>
<keyword evidence="12" id="KW-1185">Reference proteome</keyword>
<dbReference type="RefSeq" id="WP_141714879.1">
    <property type="nucleotide sequence ID" value="NZ_FMCX01000013.1"/>
</dbReference>
<reference evidence="12" key="1">
    <citation type="submission" date="2016-06" db="EMBL/GenBank/DDBJ databases">
        <authorList>
            <person name="Varghese N."/>
            <person name="Submissions Spin"/>
        </authorList>
    </citation>
    <scope>NUCLEOTIDE SEQUENCE [LARGE SCALE GENOMIC DNA]</scope>
    <source>
        <strain evidence="12">DSM 44830</strain>
    </source>
</reference>
<keyword evidence="7" id="KW-0067">ATP-binding</keyword>
<dbReference type="Pfam" id="PF07730">
    <property type="entry name" value="HisKA_3"/>
    <property type="match status" value="1"/>
</dbReference>
<dbReference type="InterPro" id="IPR036890">
    <property type="entry name" value="HATPase_C_sf"/>
</dbReference>
<dbReference type="GO" id="GO:0000155">
    <property type="term" value="F:phosphorelay sensor kinase activity"/>
    <property type="evidence" value="ECO:0007669"/>
    <property type="project" value="InterPro"/>
</dbReference>
<evidence type="ECO:0000256" key="1">
    <source>
        <dbReference type="ARBA" id="ARBA00000085"/>
    </source>
</evidence>
<gene>
    <name evidence="11" type="ORF">GA0070564_11311</name>
</gene>
<dbReference type="EC" id="2.7.13.3" evidence="2"/>
<evidence type="ECO:0000313" key="12">
    <source>
        <dbReference type="Proteomes" id="UP000199504"/>
    </source>
</evidence>
<keyword evidence="5" id="KW-0547">Nucleotide-binding</keyword>
<keyword evidence="9" id="KW-0472">Membrane</keyword>
<accession>A0A1C5AMB3</accession>
<dbReference type="Gene3D" id="1.20.5.1930">
    <property type="match status" value="1"/>
</dbReference>
<dbReference type="AlphaFoldDB" id="A0A1C5AMB3"/>
<keyword evidence="4" id="KW-0808">Transferase</keyword>
<proteinExistence type="predicted"/>
<evidence type="ECO:0000313" key="11">
    <source>
        <dbReference type="EMBL" id="SCF46144.1"/>
    </source>
</evidence>
<keyword evidence="8" id="KW-0902">Two-component regulatory system</keyword>
<keyword evidence="9" id="KW-0812">Transmembrane</keyword>
<evidence type="ECO:0000256" key="7">
    <source>
        <dbReference type="ARBA" id="ARBA00022840"/>
    </source>
</evidence>
<dbReference type="GO" id="GO:0046983">
    <property type="term" value="F:protein dimerization activity"/>
    <property type="evidence" value="ECO:0007669"/>
    <property type="project" value="InterPro"/>
</dbReference>
<keyword evidence="3" id="KW-0597">Phosphoprotein</keyword>
<dbReference type="CDD" id="cd16917">
    <property type="entry name" value="HATPase_UhpB-NarQ-NarX-like"/>
    <property type="match status" value="1"/>
</dbReference>
<feature type="transmembrane region" description="Helical" evidence="9">
    <location>
        <begin position="66"/>
        <end position="84"/>
    </location>
</feature>
<dbReference type="GO" id="GO:0016020">
    <property type="term" value="C:membrane"/>
    <property type="evidence" value="ECO:0007669"/>
    <property type="project" value="InterPro"/>
</dbReference>
<evidence type="ECO:0000256" key="4">
    <source>
        <dbReference type="ARBA" id="ARBA00022679"/>
    </source>
</evidence>
<feature type="transmembrane region" description="Helical" evidence="9">
    <location>
        <begin position="40"/>
        <end position="59"/>
    </location>
</feature>
<keyword evidence="9" id="KW-1133">Transmembrane helix</keyword>
<evidence type="ECO:0000256" key="5">
    <source>
        <dbReference type="ARBA" id="ARBA00022741"/>
    </source>
</evidence>
<dbReference type="SUPFAM" id="SSF55874">
    <property type="entry name" value="ATPase domain of HSP90 chaperone/DNA topoisomerase II/histidine kinase"/>
    <property type="match status" value="1"/>
</dbReference>
<evidence type="ECO:0000256" key="3">
    <source>
        <dbReference type="ARBA" id="ARBA00022553"/>
    </source>
</evidence>
<evidence type="ECO:0000256" key="8">
    <source>
        <dbReference type="ARBA" id="ARBA00023012"/>
    </source>
</evidence>
<feature type="transmembrane region" description="Helical" evidence="9">
    <location>
        <begin position="104"/>
        <end position="127"/>
    </location>
</feature>
<dbReference type="Proteomes" id="UP000199504">
    <property type="component" value="Unassembled WGS sequence"/>
</dbReference>
<name>A0A1C5AMB3_9ACTN</name>
<evidence type="ECO:0000256" key="2">
    <source>
        <dbReference type="ARBA" id="ARBA00012438"/>
    </source>
</evidence>
<dbReference type="InterPro" id="IPR050482">
    <property type="entry name" value="Sensor_HK_TwoCompSys"/>
</dbReference>